<protein>
    <submittedName>
        <fullName evidence="1">Uncharacterized protein</fullName>
    </submittedName>
</protein>
<evidence type="ECO:0000313" key="1">
    <source>
        <dbReference type="EMBL" id="VDK63868.1"/>
    </source>
</evidence>
<keyword evidence="2" id="KW-1185">Reference proteome</keyword>
<evidence type="ECO:0000313" key="2">
    <source>
        <dbReference type="Proteomes" id="UP000271889"/>
    </source>
</evidence>
<accession>A0A3P6TD87</accession>
<name>A0A3P6TD87_CYLGO</name>
<dbReference type="Proteomes" id="UP000271889">
    <property type="component" value="Unassembled WGS sequence"/>
</dbReference>
<gene>
    <name evidence="1" type="ORF">CGOC_LOCUS5769</name>
</gene>
<organism evidence="1 2">
    <name type="scientific">Cylicostephanus goldi</name>
    <name type="common">Nematode worm</name>
    <dbReference type="NCBI Taxonomy" id="71465"/>
    <lineage>
        <taxon>Eukaryota</taxon>
        <taxon>Metazoa</taxon>
        <taxon>Ecdysozoa</taxon>
        <taxon>Nematoda</taxon>
        <taxon>Chromadorea</taxon>
        <taxon>Rhabditida</taxon>
        <taxon>Rhabditina</taxon>
        <taxon>Rhabditomorpha</taxon>
        <taxon>Strongyloidea</taxon>
        <taxon>Strongylidae</taxon>
        <taxon>Cylicostephanus</taxon>
    </lineage>
</organism>
<dbReference type="EMBL" id="UYRV01017863">
    <property type="protein sequence ID" value="VDK63868.1"/>
    <property type="molecule type" value="Genomic_DNA"/>
</dbReference>
<dbReference type="AlphaFoldDB" id="A0A3P6TD87"/>
<proteinExistence type="predicted"/>
<sequence>MITANNADTDEGFGDINVDNGYDIDLIKEEVR</sequence>
<reference evidence="1 2" key="1">
    <citation type="submission" date="2018-11" db="EMBL/GenBank/DDBJ databases">
        <authorList>
            <consortium name="Pathogen Informatics"/>
        </authorList>
    </citation>
    <scope>NUCLEOTIDE SEQUENCE [LARGE SCALE GENOMIC DNA]</scope>
</reference>